<feature type="binding site" evidence="6">
    <location>
        <position position="480"/>
    </location>
    <ligand>
        <name>Zn(2+)</name>
        <dbReference type="ChEBI" id="CHEBI:29105"/>
    </ligand>
</feature>
<evidence type="ECO:0000256" key="2">
    <source>
        <dbReference type="ARBA" id="ARBA00022475"/>
    </source>
</evidence>
<evidence type="ECO:0000313" key="7">
    <source>
        <dbReference type="EMBL" id="QOV89741.1"/>
    </source>
</evidence>
<feature type="binding site" evidence="6">
    <location>
        <position position="324"/>
    </location>
    <ligand>
        <name>Zn(2+)</name>
        <dbReference type="ChEBI" id="CHEBI:29105"/>
    </ligand>
</feature>
<keyword evidence="2 6" id="KW-1003">Cell membrane</keyword>
<feature type="binding site" evidence="6">
    <location>
        <position position="326"/>
    </location>
    <ligand>
        <name>Zn(2+)</name>
        <dbReference type="ChEBI" id="CHEBI:29105"/>
    </ligand>
</feature>
<feature type="binding site" evidence="6">
    <location>
        <position position="495"/>
    </location>
    <ligand>
        <name>Zn(2+)</name>
        <dbReference type="ChEBI" id="CHEBI:29105"/>
    </ligand>
</feature>
<dbReference type="GO" id="GO:0005886">
    <property type="term" value="C:plasma membrane"/>
    <property type="evidence" value="ECO:0007669"/>
    <property type="project" value="UniProtKB-SubCell"/>
</dbReference>
<accession>A0A7M2WY48</accession>
<proteinExistence type="inferred from homology"/>
<dbReference type="PANTHER" id="PTHR38344">
    <property type="entry name" value="UPF0753 PROTEIN AQ_863"/>
    <property type="match status" value="1"/>
</dbReference>
<dbReference type="EMBL" id="CP063458">
    <property type="protein sequence ID" value="QOV89741.1"/>
    <property type="molecule type" value="Genomic_DNA"/>
</dbReference>
<dbReference type="GO" id="GO:0008270">
    <property type="term" value="F:zinc ion binding"/>
    <property type="evidence" value="ECO:0007669"/>
    <property type="project" value="UniProtKB-UniRule"/>
</dbReference>
<keyword evidence="8" id="KW-1185">Reference proteome</keyword>
<evidence type="ECO:0000256" key="6">
    <source>
        <dbReference type="HAMAP-Rule" id="MF_01871"/>
    </source>
</evidence>
<dbReference type="PANTHER" id="PTHR38344:SF1">
    <property type="entry name" value="INORGANIC CARBON TRANSPORTER SUBUNIT DABA-RELATED"/>
    <property type="match status" value="1"/>
</dbReference>
<evidence type="ECO:0000256" key="3">
    <source>
        <dbReference type="ARBA" id="ARBA00022723"/>
    </source>
</evidence>
<sequence length="804" mass="86717">MNHDAEVLDEASVTLIVERVCSRIAPLWDLPNYVAVNPFLGFTSRPLDEAAREISDGLGARVLPPVEYYRQRWAEYAFDQAVLDASARRHGFDPADLEAVLEGRQSAPVRAASPVLSLAERLDRARGSRWNEAVVRSIARWCAVYATGDADSGAWGTLATHRGLFASWREAETIDRTLEIAGLAGWRAWVGRLPESPAAATALMLSKLDLPKASREDYLYHLLGDLLGWASYFRRSSWYAGNSKAGLLPELLAIRLCADMAVNELAKHPANPPRPEPEPSVEDESTRVALQDALEDGYVAGLLQTLHPPSEATAARPAVQAVFCIDVRSEPLRRHLEAQSREVETLGFAGFFGVSLDWQSGDERSTRCPVLLRPAVSLRAIGEPSRSTGSSALKHLQSAPAGAFSVVETLGVLYGIGLLRDAAVVGGNRVAADGSEPFSLADDRAGLGLDIAARTELARGILKNTGLHHPLARLVLLCGHEGRSANNPHVAGLHCGACGGHGGGINARVAAAVLNDPMVRSGLRSRGVVVPEDTWFVAGVHDTSVDKVTLLDVANVPATHQGDLARLSTWLSAAGEATRAERATALGLADQPADRLARLFDQRARDASEVRPEWGLARNAAFIAARRARTRGVDLAGRAFLHEYDAAADPDNVVLTLILTAPVVVASWINLQYFASTVDNRSFGCGDKTLHNRVGTLGVVLGNGGDLRTGLALQSVHAADGSWYHEPLRLQVIVEAPIEKIETVLTAQPGVRELVEHGWIRLFAISPDGQERYRRTPGSGWELYPNVEESGESVENERLLEVCA</sequence>
<name>A0A7M2WY48_9BACT</name>
<comment type="cofactor">
    <cofactor evidence="6">
        <name>Zn(2+)</name>
        <dbReference type="ChEBI" id="CHEBI:29105"/>
    </cofactor>
</comment>
<reference evidence="7 8" key="1">
    <citation type="submission" date="2020-10" db="EMBL/GenBank/DDBJ databases">
        <title>Wide distribution of Phycisphaera-like planctomycetes from WD2101 soil group in peatlands and genome analysis of the first cultivated representative.</title>
        <authorList>
            <person name="Dedysh S.N."/>
            <person name="Beletsky A.V."/>
            <person name="Ivanova A."/>
            <person name="Kulichevskaya I.S."/>
            <person name="Suzina N.E."/>
            <person name="Philippov D.A."/>
            <person name="Rakitin A.L."/>
            <person name="Mardanov A.V."/>
            <person name="Ravin N.V."/>
        </authorList>
    </citation>
    <scope>NUCLEOTIDE SEQUENCE [LARGE SCALE GENOMIC DNA]</scope>
    <source>
        <strain evidence="7 8">M1803</strain>
    </source>
</reference>
<evidence type="ECO:0000256" key="1">
    <source>
        <dbReference type="ARBA" id="ARBA00022448"/>
    </source>
</evidence>
<comment type="similarity">
    <text evidence="6">Belongs to the inorganic carbon transporter (TC 9.A.2) DabA family.</text>
</comment>
<comment type="function">
    <text evidence="6">Part of an energy-coupled inorganic carbon pump.</text>
</comment>
<evidence type="ECO:0000256" key="5">
    <source>
        <dbReference type="ARBA" id="ARBA00023136"/>
    </source>
</evidence>
<protein>
    <recommendedName>
        <fullName evidence="6">Probable inorganic carbon transporter subunit DabA</fullName>
    </recommendedName>
</protein>
<keyword evidence="1 6" id="KW-0813">Transport</keyword>
<keyword evidence="4 6" id="KW-0862">Zinc</keyword>
<dbReference type="KEGG" id="hbs:IPV69_26755"/>
<dbReference type="RefSeq" id="WP_206292799.1">
    <property type="nucleotide sequence ID" value="NZ_CP063458.1"/>
</dbReference>
<dbReference type="HAMAP" id="MF_01871">
    <property type="entry name" value="DabA"/>
    <property type="match status" value="1"/>
</dbReference>
<keyword evidence="3 6" id="KW-0479">Metal-binding</keyword>
<comment type="subunit">
    <text evidence="6">Forms a complex with DabB.</text>
</comment>
<dbReference type="Proteomes" id="UP000593765">
    <property type="component" value="Chromosome"/>
</dbReference>
<dbReference type="InterPro" id="IPR018752">
    <property type="entry name" value="DabA"/>
</dbReference>
<keyword evidence="5 6" id="KW-0472">Membrane</keyword>
<organism evidence="7 8">
    <name type="scientific">Humisphaera borealis</name>
    <dbReference type="NCBI Taxonomy" id="2807512"/>
    <lineage>
        <taxon>Bacteria</taxon>
        <taxon>Pseudomonadati</taxon>
        <taxon>Planctomycetota</taxon>
        <taxon>Phycisphaerae</taxon>
        <taxon>Tepidisphaerales</taxon>
        <taxon>Tepidisphaeraceae</taxon>
        <taxon>Humisphaera</taxon>
    </lineage>
</organism>
<evidence type="ECO:0000256" key="4">
    <source>
        <dbReference type="ARBA" id="ARBA00022833"/>
    </source>
</evidence>
<dbReference type="AlphaFoldDB" id="A0A7M2WY48"/>
<comment type="subcellular location">
    <subcellularLocation>
        <location evidence="6">Cell membrane</location>
        <topology evidence="6">Peripheral membrane protein</topology>
    </subcellularLocation>
</comment>
<gene>
    <name evidence="6" type="primary">dabA</name>
    <name evidence="7" type="ORF">IPV69_26755</name>
</gene>
<evidence type="ECO:0000313" key="8">
    <source>
        <dbReference type="Proteomes" id="UP000593765"/>
    </source>
</evidence>
<dbReference type="Pfam" id="PF10070">
    <property type="entry name" value="DabA"/>
    <property type="match status" value="1"/>
</dbReference>